<dbReference type="PROSITE" id="PS51257">
    <property type="entry name" value="PROKAR_LIPOPROTEIN"/>
    <property type="match status" value="1"/>
</dbReference>
<dbReference type="EMBL" id="JAAJBV010000006">
    <property type="protein sequence ID" value="NHM04959.1"/>
    <property type="molecule type" value="Genomic_DNA"/>
</dbReference>
<sequence length="260" mass="30386">MRKFICLNIVLMLFSCIENKPEIENQEEHKTIGNPLTSSFDYLPTSTTNTIYKHDGYTFSYSEDHEQSEWVAYSLNKNDITFSKFDRPFFEQDPIVKTESADWRNYKKSGYNKGHLCPAGDRKSSYSAYKETFYTSNISPQLYEFNAGIWNRLEEKTRYWAEKYDGIYVITGGVLSNDLETIGKEEVSVPKYFYKILITKDGTKMIGFLVPHEASEKPLYEFVVSVDEIEKRTGIDFFPKLDNNIEKTLESATEYKKWSF</sequence>
<dbReference type="CDD" id="cd00091">
    <property type="entry name" value="NUC"/>
    <property type="match status" value="1"/>
</dbReference>
<dbReference type="Proteomes" id="UP000761423">
    <property type="component" value="Unassembled WGS sequence"/>
</dbReference>
<comment type="caution">
    <text evidence="3">The sequence shown here is derived from an EMBL/GenBank/DDBJ whole genome shotgun (WGS) entry which is preliminary data.</text>
</comment>
<dbReference type="PANTHER" id="PTHR13966:SF5">
    <property type="entry name" value="ENDONUCLEASE G, MITOCHONDRIAL"/>
    <property type="match status" value="1"/>
</dbReference>
<evidence type="ECO:0000313" key="3">
    <source>
        <dbReference type="EMBL" id="NHM04959.1"/>
    </source>
</evidence>
<evidence type="ECO:0000259" key="1">
    <source>
        <dbReference type="SMART" id="SM00477"/>
    </source>
</evidence>
<gene>
    <name evidence="3" type="ORF">G4L40_09620</name>
</gene>
<dbReference type="PANTHER" id="PTHR13966">
    <property type="entry name" value="ENDONUCLEASE RELATED"/>
    <property type="match status" value="1"/>
</dbReference>
<evidence type="ECO:0000313" key="4">
    <source>
        <dbReference type="Proteomes" id="UP000761423"/>
    </source>
</evidence>
<reference evidence="3 4" key="1">
    <citation type="submission" date="2020-02" db="EMBL/GenBank/DDBJ databases">
        <authorList>
            <person name="Chen W.-M."/>
        </authorList>
    </citation>
    <scope>NUCLEOTIDE SEQUENCE [LARGE SCALE GENOMIC DNA]</scope>
    <source>
        <strain evidence="3 4">TWA-26</strain>
    </source>
</reference>
<proteinExistence type="predicted"/>
<dbReference type="Pfam" id="PF01223">
    <property type="entry name" value="Endonuclease_NS"/>
    <property type="match status" value="1"/>
</dbReference>
<dbReference type="SMART" id="SM00477">
    <property type="entry name" value="NUC"/>
    <property type="match status" value="1"/>
</dbReference>
<dbReference type="InterPro" id="IPR044925">
    <property type="entry name" value="His-Me_finger_sf"/>
</dbReference>
<dbReference type="GO" id="GO:0004519">
    <property type="term" value="F:endonuclease activity"/>
    <property type="evidence" value="ECO:0007669"/>
    <property type="project" value="UniProtKB-KW"/>
</dbReference>
<protein>
    <submittedName>
        <fullName evidence="3">DNA/RNA non-specific endonuclease</fullName>
    </submittedName>
</protein>
<keyword evidence="3" id="KW-0255">Endonuclease</keyword>
<name>A0ABX0ICT2_9FLAO</name>
<feature type="domain" description="DNA/RNA non-specific endonuclease/pyrophosphatase/phosphodiesterase" evidence="2">
    <location>
        <begin position="53"/>
        <end position="244"/>
    </location>
</feature>
<dbReference type="InterPro" id="IPR001604">
    <property type="entry name" value="Endo_G_ENPP1-like_dom"/>
</dbReference>
<organism evidence="3 4">
    <name type="scientific">Flavobacterium celericrescens</name>
    <dbReference type="NCBI Taxonomy" id="2709780"/>
    <lineage>
        <taxon>Bacteria</taxon>
        <taxon>Pseudomonadati</taxon>
        <taxon>Bacteroidota</taxon>
        <taxon>Flavobacteriia</taxon>
        <taxon>Flavobacteriales</taxon>
        <taxon>Flavobacteriaceae</taxon>
        <taxon>Flavobacterium</taxon>
    </lineage>
</organism>
<dbReference type="SMART" id="SM00892">
    <property type="entry name" value="Endonuclease_NS"/>
    <property type="match status" value="1"/>
</dbReference>
<accession>A0ABX0ICT2</accession>
<dbReference type="SUPFAM" id="SSF54060">
    <property type="entry name" value="His-Me finger endonucleases"/>
    <property type="match status" value="1"/>
</dbReference>
<dbReference type="InterPro" id="IPR044929">
    <property type="entry name" value="DNA/RNA_non-sp_Endonuclease_sf"/>
</dbReference>
<dbReference type="InterPro" id="IPR020821">
    <property type="entry name" value="ENPP1-3/EXOG-like_nuc-like"/>
</dbReference>
<feature type="domain" description="ENPP1-3/EXOG-like endonuclease/phosphodiesterase" evidence="1">
    <location>
        <begin position="54"/>
        <end position="244"/>
    </location>
</feature>
<dbReference type="InterPro" id="IPR040255">
    <property type="entry name" value="Non-specific_endonuclease"/>
</dbReference>
<keyword evidence="4" id="KW-1185">Reference proteome</keyword>
<keyword evidence="3" id="KW-0378">Hydrolase</keyword>
<dbReference type="Gene3D" id="3.40.570.10">
    <property type="entry name" value="Extracellular Endonuclease, subunit A"/>
    <property type="match status" value="1"/>
</dbReference>
<evidence type="ECO:0000259" key="2">
    <source>
        <dbReference type="SMART" id="SM00892"/>
    </source>
</evidence>
<keyword evidence="3" id="KW-0540">Nuclease</keyword>